<dbReference type="EMBL" id="FTOP01000019">
    <property type="protein sequence ID" value="SIT12777.1"/>
    <property type="molecule type" value="Genomic_DNA"/>
</dbReference>
<dbReference type="Proteomes" id="UP000186026">
    <property type="component" value="Unassembled WGS sequence"/>
</dbReference>
<gene>
    <name evidence="1" type="ORF">SAMN05421761_11930</name>
</gene>
<sequence>MDYIFETFSNSHCTWYIIHRTFNLLKFVFRSKIQKLCISSKTKTVLKRHFFLFLLLLPFYTEGQILNIERSRLQKDTSKVFLFKANAGLNVYNRSAAADDPVNLFGYNVDLNALYYPGKHGYMFISKFDYLKINDSDFLNFGMVHARANFLREEAVNYETFVQYSFDNFRGLDPRWIVGGSVRHSLIKTKKLSFLYGIGGMYEFEKWQVPNEEQFIEVNFFKSSNYISVRATINEYVDFNMVNYYQVGYDRSISGFRHRISNSTILNTKLTEKFAITNTFEISYEDRPIVPITNVIYSFRTGLSLNF</sequence>
<reference evidence="2" key="1">
    <citation type="submission" date="2017-01" db="EMBL/GenBank/DDBJ databases">
        <authorList>
            <person name="Varghese N."/>
            <person name="Submissions S."/>
        </authorList>
    </citation>
    <scope>NUCLEOTIDE SEQUENCE [LARGE SCALE GENOMIC DNA]</scope>
    <source>
        <strain evidence="2">DSM 46698</strain>
    </source>
</reference>
<evidence type="ECO:0008006" key="3">
    <source>
        <dbReference type="Google" id="ProtNLM"/>
    </source>
</evidence>
<dbReference type="Pfam" id="PF04338">
    <property type="entry name" value="DUF481"/>
    <property type="match status" value="1"/>
</dbReference>
<evidence type="ECO:0000313" key="2">
    <source>
        <dbReference type="Proteomes" id="UP000186026"/>
    </source>
</evidence>
<name>A0A1N7PQS0_9BACT</name>
<keyword evidence="2" id="KW-1185">Reference proteome</keyword>
<accession>A0A1N7PQS0</accession>
<organism evidence="1 2">
    <name type="scientific">Belliella pelovolcani</name>
    <dbReference type="NCBI Taxonomy" id="529505"/>
    <lineage>
        <taxon>Bacteria</taxon>
        <taxon>Pseudomonadati</taxon>
        <taxon>Bacteroidota</taxon>
        <taxon>Cytophagia</taxon>
        <taxon>Cytophagales</taxon>
        <taxon>Cyclobacteriaceae</taxon>
        <taxon>Belliella</taxon>
    </lineage>
</organism>
<proteinExistence type="predicted"/>
<dbReference type="InterPro" id="IPR007433">
    <property type="entry name" value="DUF481"/>
</dbReference>
<protein>
    <recommendedName>
        <fullName evidence="3">DUF481 domain-containing protein</fullName>
    </recommendedName>
</protein>
<dbReference type="AlphaFoldDB" id="A0A1N7PQS0"/>
<dbReference type="STRING" id="529505.SAMN05421761_11930"/>
<evidence type="ECO:0000313" key="1">
    <source>
        <dbReference type="EMBL" id="SIT12777.1"/>
    </source>
</evidence>